<dbReference type="GO" id="GO:0016020">
    <property type="term" value="C:membrane"/>
    <property type="evidence" value="ECO:0007669"/>
    <property type="project" value="InterPro"/>
</dbReference>
<dbReference type="PROSITE" id="PS50045">
    <property type="entry name" value="SIGMA54_INTERACT_4"/>
    <property type="match status" value="1"/>
</dbReference>
<dbReference type="Gene3D" id="1.10.10.60">
    <property type="entry name" value="Homeodomain-like"/>
    <property type="match status" value="1"/>
</dbReference>
<dbReference type="InterPro" id="IPR036662">
    <property type="entry name" value="PTS_EIIA_man-typ_sf"/>
</dbReference>
<dbReference type="SUPFAM" id="SSF55804">
    <property type="entry name" value="Phoshotransferase/anion transport protein"/>
    <property type="match status" value="1"/>
</dbReference>
<dbReference type="InterPro" id="IPR002078">
    <property type="entry name" value="Sigma_54_int"/>
</dbReference>
<dbReference type="CDD" id="cd00211">
    <property type="entry name" value="PTS_IIA_fru"/>
    <property type="match status" value="1"/>
</dbReference>
<keyword evidence="3" id="KW-0067">ATP-binding</keyword>
<evidence type="ECO:0000313" key="9">
    <source>
        <dbReference type="Proteomes" id="UP000070326"/>
    </source>
</evidence>
<dbReference type="SMART" id="SM00382">
    <property type="entry name" value="AAA"/>
    <property type="match status" value="1"/>
</dbReference>
<proteinExistence type="predicted"/>
<dbReference type="Pfam" id="PF00158">
    <property type="entry name" value="Sigma54_activat"/>
    <property type="match status" value="1"/>
</dbReference>
<dbReference type="Gene3D" id="3.40.50.510">
    <property type="entry name" value="Phosphotransferase system, mannose-type IIA component"/>
    <property type="match status" value="1"/>
</dbReference>
<dbReference type="InterPro" id="IPR011608">
    <property type="entry name" value="PRD"/>
</dbReference>
<dbReference type="GO" id="GO:0005524">
    <property type="term" value="F:ATP binding"/>
    <property type="evidence" value="ECO:0007669"/>
    <property type="project" value="UniProtKB-KW"/>
</dbReference>
<evidence type="ECO:0000256" key="3">
    <source>
        <dbReference type="ARBA" id="ARBA00022840"/>
    </source>
</evidence>
<dbReference type="eggNOG" id="COG1762">
    <property type="taxonomic scope" value="Bacteria"/>
</dbReference>
<evidence type="ECO:0000259" key="6">
    <source>
        <dbReference type="PROSITE" id="PS51096"/>
    </source>
</evidence>
<dbReference type="PATRIC" id="fig|1261.3.peg.1732"/>
<reference evidence="8 9" key="1">
    <citation type="submission" date="2016-02" db="EMBL/GenBank/DDBJ databases">
        <authorList>
            <person name="Wen L."/>
            <person name="He K."/>
            <person name="Yang H."/>
        </authorList>
    </citation>
    <scope>NUCLEOTIDE SEQUENCE [LARGE SCALE GENOMIC DNA]</scope>
    <source>
        <strain evidence="8 9">MJR8628A</strain>
    </source>
</reference>
<dbReference type="SUPFAM" id="SSF52540">
    <property type="entry name" value="P-loop containing nucleoside triphosphate hydrolases"/>
    <property type="match status" value="1"/>
</dbReference>
<dbReference type="Pfam" id="PF00359">
    <property type="entry name" value="PTS_EIIA_2"/>
    <property type="match status" value="1"/>
</dbReference>
<dbReference type="InterPro" id="IPR004701">
    <property type="entry name" value="PTS_EIIA_man-typ"/>
</dbReference>
<feature type="domain" description="PTS EIIA type-2" evidence="5">
    <location>
        <begin position="838"/>
        <end position="973"/>
    </location>
</feature>
<dbReference type="GO" id="GO:0016740">
    <property type="term" value="F:transferase activity"/>
    <property type="evidence" value="ECO:0007669"/>
    <property type="project" value="UniProtKB-KW"/>
</dbReference>
<feature type="domain" description="PTS EIIA type-4" evidence="6">
    <location>
        <begin position="589"/>
        <end position="728"/>
    </location>
</feature>
<dbReference type="PROSITE" id="PS51096">
    <property type="entry name" value="PTS_EIIA_TYPE_4"/>
    <property type="match status" value="1"/>
</dbReference>
<gene>
    <name evidence="8" type="ORF">HMPREF3195_00722</name>
</gene>
<organism evidence="8 9">
    <name type="scientific">Peptostreptococcus anaerobius</name>
    <dbReference type="NCBI Taxonomy" id="1261"/>
    <lineage>
        <taxon>Bacteria</taxon>
        <taxon>Bacillati</taxon>
        <taxon>Bacillota</taxon>
        <taxon>Clostridia</taxon>
        <taxon>Peptostreptococcales</taxon>
        <taxon>Peptostreptococcaceae</taxon>
        <taxon>Peptostreptococcus</taxon>
    </lineage>
</organism>
<feature type="domain" description="PRD" evidence="7">
    <location>
        <begin position="482"/>
        <end position="586"/>
    </location>
</feature>
<dbReference type="Gene3D" id="3.40.930.10">
    <property type="entry name" value="Mannitol-specific EII, Chain A"/>
    <property type="match status" value="1"/>
</dbReference>
<evidence type="ECO:0000256" key="1">
    <source>
        <dbReference type="ARBA" id="ARBA00022679"/>
    </source>
</evidence>
<dbReference type="PROSITE" id="PS51094">
    <property type="entry name" value="PTS_EIIA_TYPE_2"/>
    <property type="match status" value="1"/>
</dbReference>
<dbReference type="InterPro" id="IPR025943">
    <property type="entry name" value="Sigma_54_int_dom_ATP-bd_2"/>
</dbReference>
<dbReference type="EMBL" id="LSQZ01000022">
    <property type="protein sequence ID" value="KXI13479.1"/>
    <property type="molecule type" value="Genomic_DNA"/>
</dbReference>
<dbReference type="GO" id="GO:0009401">
    <property type="term" value="P:phosphoenolpyruvate-dependent sugar phosphotransferase system"/>
    <property type="evidence" value="ECO:0007669"/>
    <property type="project" value="InterPro"/>
</dbReference>
<dbReference type="eggNOG" id="COG3933">
    <property type="taxonomic scope" value="Bacteria"/>
</dbReference>
<evidence type="ECO:0000259" key="5">
    <source>
        <dbReference type="PROSITE" id="PS51094"/>
    </source>
</evidence>
<comment type="caution">
    <text evidence="8">The sequence shown here is derived from an EMBL/GenBank/DDBJ whole genome shotgun (WGS) entry which is preliminary data.</text>
</comment>
<name>A0A135YVP6_9FIRM</name>
<dbReference type="eggNOG" id="COG1221">
    <property type="taxonomic scope" value="Bacteria"/>
</dbReference>
<dbReference type="GO" id="GO:0006355">
    <property type="term" value="P:regulation of DNA-templated transcription"/>
    <property type="evidence" value="ECO:0007669"/>
    <property type="project" value="InterPro"/>
</dbReference>
<dbReference type="STRING" id="1261.HMPREF3195_00722"/>
<dbReference type="CDD" id="cd00009">
    <property type="entry name" value="AAA"/>
    <property type="match status" value="1"/>
</dbReference>
<keyword evidence="2" id="KW-0547">Nucleotide-binding</keyword>
<evidence type="ECO:0000313" key="8">
    <source>
        <dbReference type="EMBL" id="KXI13479.1"/>
    </source>
</evidence>
<dbReference type="InterPro" id="IPR036634">
    <property type="entry name" value="PRD_sf"/>
</dbReference>
<dbReference type="Gene3D" id="3.40.50.300">
    <property type="entry name" value="P-loop containing nucleotide triphosphate hydrolases"/>
    <property type="match status" value="1"/>
</dbReference>
<dbReference type="PROSITE" id="PS00676">
    <property type="entry name" value="SIGMA54_INTERACT_2"/>
    <property type="match status" value="1"/>
</dbReference>
<dbReference type="InterPro" id="IPR003593">
    <property type="entry name" value="AAA+_ATPase"/>
</dbReference>
<dbReference type="PROSITE" id="PS51372">
    <property type="entry name" value="PRD_2"/>
    <property type="match status" value="1"/>
</dbReference>
<dbReference type="InterPro" id="IPR016152">
    <property type="entry name" value="PTrfase/Anion_transptr"/>
</dbReference>
<dbReference type="RefSeq" id="WP_060917070.1">
    <property type="nucleotide sequence ID" value="NZ_CP096607.1"/>
</dbReference>
<keyword evidence="1" id="KW-0808">Transferase</keyword>
<dbReference type="PANTHER" id="PTHR32071">
    <property type="entry name" value="TRANSCRIPTIONAL REGULATORY PROTEIN"/>
    <property type="match status" value="1"/>
</dbReference>
<feature type="domain" description="Sigma-54 factor interaction" evidence="4">
    <location>
        <begin position="132"/>
        <end position="366"/>
    </location>
</feature>
<evidence type="ECO:0000259" key="4">
    <source>
        <dbReference type="PROSITE" id="PS50045"/>
    </source>
</evidence>
<dbReference type="Gene3D" id="1.10.1790.10">
    <property type="entry name" value="PRD domain"/>
    <property type="match status" value="1"/>
</dbReference>
<dbReference type="AlphaFoldDB" id="A0A135YVP6"/>
<dbReference type="InterPro" id="IPR002178">
    <property type="entry name" value="PTS_EIIA_type-2_dom"/>
</dbReference>
<dbReference type="Proteomes" id="UP000070326">
    <property type="component" value="Unassembled WGS sequence"/>
</dbReference>
<dbReference type="Pfam" id="PF00874">
    <property type="entry name" value="PRD"/>
    <property type="match status" value="1"/>
</dbReference>
<dbReference type="InterPro" id="IPR027417">
    <property type="entry name" value="P-loop_NTPase"/>
</dbReference>
<protein>
    <submittedName>
        <fullName evidence="8">Sigma-54 interaction domain protein</fullName>
    </submittedName>
</protein>
<evidence type="ECO:0000256" key="2">
    <source>
        <dbReference type="ARBA" id="ARBA00022741"/>
    </source>
</evidence>
<accession>A0A135YVP6</accession>
<sequence>MEDQLLRIIKNEDKKNPLTDQEIAQKLGISRSKVTSLRTSSNIASSNNRRKALIIGVMEKIMLAKADYTDRYITDILLDDGFVISRSQVRGLMKEIEAKNKDGIDYSQASDYANKIKVVKDKLDEKDGFEGLIGADGSLKEKISSLKSAMMYPPNGLNTIIHGPTGVGKSDMAECMYRFSVINGFKKKGSPFIVFNCADYAENPNLLIAHLFGVQKGAYTGADSSKEGIVERADGGILFLDEVHRLPSTGQEILFSLIDRGVYRRLGETTAERKAKVLIICATTGDPNSDLLNTFKRRIPMIIELPSLDSRPKKERYKLILKFFEIEAKRVNKNFVIAKNVINKLMNYKCSGNIGQLKSDIQVTCARAFSKIEIGEDFVFVGEDSLRSYVRKSSDKEVFSWIEDVFIDISDFKSTSTGMHKNAISEIHQYAEKELKILGHSHYSEEEIKNIFLGKLDKKFDELILDRSAAVREELKSYINGEMSEKVFEIMQKVIAMLKTQYEHINSSLYPALAIHIQHTLERIKNGKKIVNPSLSKISSSMPEEYELARYIASISENISKLSIPEDELGYLAYYINKFCIKDDKVKENVKVLIVTHGKVGIEMANVVNNLMGVECTIGLEIPLESSSSEGIEKCISQISSINAPNGLIILIDMGSLVIIGNEVEKRFKIKTKTISRVDTLLAMEIGKMAAIESKKFEDISDYCDKINKNPSDENKDQYIEKEEREKVVISLCLSGHGNAKNLKQLLDSSISTRGLDINVIPVGFLDEIGVENRLEEIEKTKKIVCIVGTIGINYKNIPYINYRKVLSGYGIEEVVNLCCQEDDDLKLSETSEGRLSDIILEEFIYENFEGISKEYVIDSMVARLQEKGYVDSRFILSVYKRESMGTLVFKSKVAIPHGLPENVKKPVISIAKLSKPIVWDNEFMVDCVALIAIKENNQAEMKKLFKILGDDNKIEQISKATSKKEIMDIFVD</sequence>
<dbReference type="SUPFAM" id="SSF63520">
    <property type="entry name" value="PTS-regulatory domain, PRD"/>
    <property type="match status" value="1"/>
</dbReference>
<dbReference type="PANTHER" id="PTHR32071:SF38">
    <property type="entry name" value="PSP OPERON TRANSCRIPTIONAL ACTIVATOR"/>
    <property type="match status" value="1"/>
</dbReference>
<dbReference type="SUPFAM" id="SSF53062">
    <property type="entry name" value="PTS system fructose IIA component-like"/>
    <property type="match status" value="1"/>
</dbReference>
<evidence type="ECO:0000259" key="7">
    <source>
        <dbReference type="PROSITE" id="PS51372"/>
    </source>
</evidence>